<keyword evidence="3" id="KW-0862">Zinc</keyword>
<dbReference type="GO" id="GO:0008270">
    <property type="term" value="F:zinc ion binding"/>
    <property type="evidence" value="ECO:0007669"/>
    <property type="project" value="UniProtKB-KW"/>
</dbReference>
<name>A0A7L4ZFJ9_9FLAO</name>
<keyword evidence="5" id="KW-0175">Coiled coil</keyword>
<evidence type="ECO:0000256" key="1">
    <source>
        <dbReference type="ARBA" id="ARBA00022723"/>
    </source>
</evidence>
<keyword evidence="1" id="KW-0479">Metal-binding</keyword>
<organism evidence="7 8">
    <name type="scientific">Kordia antarctica</name>
    <dbReference type="NCBI Taxonomy" id="1218801"/>
    <lineage>
        <taxon>Bacteria</taxon>
        <taxon>Pseudomonadati</taxon>
        <taxon>Bacteroidota</taxon>
        <taxon>Flavobacteriia</taxon>
        <taxon>Flavobacteriales</taxon>
        <taxon>Flavobacteriaceae</taxon>
        <taxon>Kordia</taxon>
    </lineage>
</organism>
<feature type="coiled-coil region" evidence="5">
    <location>
        <begin position="17"/>
        <end position="89"/>
    </location>
</feature>
<evidence type="ECO:0000313" key="7">
    <source>
        <dbReference type="EMBL" id="QHI34976.1"/>
    </source>
</evidence>
<dbReference type="AlphaFoldDB" id="A0A7L4ZFJ9"/>
<dbReference type="KEGG" id="kan:IMCC3317_03220"/>
<keyword evidence="2" id="KW-0863">Zinc-finger</keyword>
<dbReference type="EMBL" id="CP019288">
    <property type="protein sequence ID" value="QHI34976.1"/>
    <property type="molecule type" value="Genomic_DNA"/>
</dbReference>
<evidence type="ECO:0000256" key="5">
    <source>
        <dbReference type="SAM" id="Coils"/>
    </source>
</evidence>
<proteinExistence type="predicted"/>
<protein>
    <submittedName>
        <fullName evidence="7">RNA polymerase-binding transcription factor DksA</fullName>
    </submittedName>
</protein>
<dbReference type="OrthoDB" id="9811543at2"/>
<feature type="domain" description="Zinc finger DksA/TraR C4-type" evidence="6">
    <location>
        <begin position="90"/>
        <end position="111"/>
    </location>
</feature>
<feature type="zinc finger region" description="dksA C4-type" evidence="4">
    <location>
        <begin position="94"/>
        <end position="118"/>
    </location>
</feature>
<keyword evidence="8" id="KW-1185">Reference proteome</keyword>
<evidence type="ECO:0000256" key="3">
    <source>
        <dbReference type="ARBA" id="ARBA00022833"/>
    </source>
</evidence>
<reference evidence="7 8" key="1">
    <citation type="journal article" date="2013" name="Int. J. Syst. Evol. Microbiol.">
        <title>Kordia antarctica sp. nov., isolated from Antarctic seawater.</title>
        <authorList>
            <person name="Baek K."/>
            <person name="Choi A."/>
            <person name="Kang I."/>
            <person name="Lee K."/>
            <person name="Cho J.C."/>
        </authorList>
    </citation>
    <scope>NUCLEOTIDE SEQUENCE [LARGE SCALE GENOMIC DNA]</scope>
    <source>
        <strain evidence="7 8">IMCC3317</strain>
    </source>
</reference>
<gene>
    <name evidence="7" type="primary">dksA</name>
    <name evidence="7" type="ORF">IMCC3317_03220</name>
</gene>
<dbReference type="InterPro" id="IPR000962">
    <property type="entry name" value="Znf_DskA_TraR"/>
</dbReference>
<sequence length="119" mass="14237">MAKNPIQYSTEKLEKFKTIIEDELKTTNEELARFQKDRDDQKERLAHTNVDFNQSSKHFQQQAKNKQLISRLQRKSRELKAALTRIENKTYGICDRTGELIREERLMARPISRFDILRK</sequence>
<dbReference type="PANTHER" id="PTHR33823">
    <property type="entry name" value="RNA POLYMERASE-BINDING TRANSCRIPTION FACTOR DKSA-RELATED"/>
    <property type="match status" value="1"/>
</dbReference>
<evidence type="ECO:0000256" key="4">
    <source>
        <dbReference type="PROSITE-ProRule" id="PRU00510"/>
    </source>
</evidence>
<evidence type="ECO:0000313" key="8">
    <source>
        <dbReference type="Proteomes" id="UP000464657"/>
    </source>
</evidence>
<dbReference type="Proteomes" id="UP000464657">
    <property type="component" value="Chromosome"/>
</dbReference>
<dbReference type="Gene3D" id="1.20.120.910">
    <property type="entry name" value="DksA, coiled-coil domain"/>
    <property type="match status" value="1"/>
</dbReference>
<evidence type="ECO:0000256" key="2">
    <source>
        <dbReference type="ARBA" id="ARBA00022771"/>
    </source>
</evidence>
<accession>A0A7L4ZFJ9</accession>
<dbReference type="PROSITE" id="PS51128">
    <property type="entry name" value="ZF_DKSA_2"/>
    <property type="match status" value="1"/>
</dbReference>
<evidence type="ECO:0000259" key="6">
    <source>
        <dbReference type="Pfam" id="PF01258"/>
    </source>
</evidence>
<dbReference type="Pfam" id="PF01258">
    <property type="entry name" value="zf-dskA_traR"/>
    <property type="match status" value="1"/>
</dbReference>
<dbReference type="RefSeq" id="WP_160127755.1">
    <property type="nucleotide sequence ID" value="NZ_CP019288.1"/>
</dbReference>